<dbReference type="CDD" id="cd07771">
    <property type="entry name" value="ASKHA_NBD_FGGY_RhaB-like"/>
    <property type="match status" value="1"/>
</dbReference>
<keyword evidence="3" id="KW-0547">Nucleotide-binding</keyword>
<comment type="caution">
    <text evidence="10">The sequence shown here is derived from an EMBL/GenBank/DDBJ whole genome shotgun (WGS) entry which is preliminary data.</text>
</comment>
<name>A0A0R1N9N3_9LACO</name>
<dbReference type="SUPFAM" id="SSF53067">
    <property type="entry name" value="Actin-like ATPase domain"/>
    <property type="match status" value="2"/>
</dbReference>
<feature type="domain" description="Carbohydrate kinase FGGY N-terminal" evidence="8">
    <location>
        <begin position="7"/>
        <end position="248"/>
    </location>
</feature>
<evidence type="ECO:0000256" key="4">
    <source>
        <dbReference type="ARBA" id="ARBA00022777"/>
    </source>
</evidence>
<dbReference type="GO" id="GO:0006071">
    <property type="term" value="P:glycerol metabolic process"/>
    <property type="evidence" value="ECO:0007669"/>
    <property type="project" value="TreeGrafter"/>
</dbReference>
<dbReference type="GO" id="GO:0004370">
    <property type="term" value="F:glycerol kinase activity"/>
    <property type="evidence" value="ECO:0007669"/>
    <property type="project" value="TreeGrafter"/>
</dbReference>
<evidence type="ECO:0000256" key="6">
    <source>
        <dbReference type="ARBA" id="ARBA00023157"/>
    </source>
</evidence>
<dbReference type="InterPro" id="IPR018485">
    <property type="entry name" value="FGGY_C"/>
</dbReference>
<dbReference type="RefSeq" id="WP_057817407.1">
    <property type="nucleotide sequence ID" value="NZ_AZEC01000001.1"/>
</dbReference>
<sequence>MTATKNIIAVDLGASSGRVMSGEFDGHKIALKEQYRFANRPVQIHNRLYWDYLKIFQEIKYGLSIAQNDLGQLASMSIDTWGVDYGMISAHDEVLFTPHSYRDDRVEAAAASFAQKIAPAELFRRTGVQPANINTNLQLFADLQRYPFLPEQVQDVLMMPDLIGFFFSGQRSHEFTIASTAGLVNAESQTWDAKILRALGIPAKWFGPLTVGGQLLGPLVPQIVSELHLNPEMQVITGAGHDTAAGVLATPRIDAAPTHTAFISSGTWSIVGQGTAQPITSTEAFNAGLTNEGGFFGDNNLLKNITGLWIVQELQREWQYLGTSISFDQLTQDAIAARSIGSTIDPNDPVFSTPGEMEEKIIRFLTQTNQHLPQTRGELIRAVLESLAHSYQQVLTELEEVTGQPVKAINMFGGGIQNRLLVQLTADYTHRPVVTGPVEASVLGNMLTQLHVLGELSPNDWDNVIKQSVDIHTVQPIPL</sequence>
<dbReference type="AlphaFoldDB" id="A0A0R1N9N3"/>
<evidence type="ECO:0000259" key="8">
    <source>
        <dbReference type="Pfam" id="PF00370"/>
    </source>
</evidence>
<gene>
    <name evidence="10" type="ORF">FD09_GL000234</name>
</gene>
<evidence type="ECO:0000313" key="10">
    <source>
        <dbReference type="EMBL" id="KRL14581.1"/>
    </source>
</evidence>
<evidence type="ECO:0000256" key="1">
    <source>
        <dbReference type="ARBA" id="ARBA00009156"/>
    </source>
</evidence>
<keyword evidence="5" id="KW-0067">ATP-binding</keyword>
<organism evidence="10 11">
    <name type="scientific">Schleiferilactobacillus perolens DSM 12744</name>
    <dbReference type="NCBI Taxonomy" id="1423792"/>
    <lineage>
        <taxon>Bacteria</taxon>
        <taxon>Bacillati</taxon>
        <taxon>Bacillota</taxon>
        <taxon>Bacilli</taxon>
        <taxon>Lactobacillales</taxon>
        <taxon>Lactobacillaceae</taxon>
        <taxon>Schleiferilactobacillus</taxon>
    </lineage>
</organism>
<evidence type="ECO:0000256" key="5">
    <source>
        <dbReference type="ARBA" id="ARBA00022840"/>
    </source>
</evidence>
<evidence type="ECO:0000313" key="11">
    <source>
        <dbReference type="Proteomes" id="UP000051330"/>
    </source>
</evidence>
<dbReference type="GO" id="GO:0019301">
    <property type="term" value="P:rhamnose catabolic process"/>
    <property type="evidence" value="ECO:0007669"/>
    <property type="project" value="InterPro"/>
</dbReference>
<keyword evidence="4 10" id="KW-0418">Kinase</keyword>
<dbReference type="Pfam" id="PF02782">
    <property type="entry name" value="FGGY_C"/>
    <property type="match status" value="1"/>
</dbReference>
<protein>
    <submittedName>
        <fullName evidence="10">Carbohydrate kinase FGGY</fullName>
    </submittedName>
</protein>
<evidence type="ECO:0000256" key="3">
    <source>
        <dbReference type="ARBA" id="ARBA00022741"/>
    </source>
</evidence>
<evidence type="ECO:0000256" key="7">
    <source>
        <dbReference type="ARBA" id="ARBA00023308"/>
    </source>
</evidence>
<evidence type="ECO:0000259" key="9">
    <source>
        <dbReference type="Pfam" id="PF02782"/>
    </source>
</evidence>
<keyword evidence="7" id="KW-0684">Rhamnose metabolism</keyword>
<proteinExistence type="inferred from homology"/>
<dbReference type="EMBL" id="AZEC01000001">
    <property type="protein sequence ID" value="KRL14581.1"/>
    <property type="molecule type" value="Genomic_DNA"/>
</dbReference>
<dbReference type="GO" id="GO:0008993">
    <property type="term" value="F:rhamnulokinase activity"/>
    <property type="evidence" value="ECO:0007669"/>
    <property type="project" value="InterPro"/>
</dbReference>
<dbReference type="PANTHER" id="PTHR10196:SF93">
    <property type="entry name" value="L-RHAMNULOKINASE"/>
    <property type="match status" value="1"/>
</dbReference>
<keyword evidence="6" id="KW-1015">Disulfide bond</keyword>
<reference evidence="10 11" key="1">
    <citation type="journal article" date="2015" name="Genome Announc.">
        <title>Expanding the biotechnology potential of lactobacilli through comparative genomics of 213 strains and associated genera.</title>
        <authorList>
            <person name="Sun Z."/>
            <person name="Harris H.M."/>
            <person name="McCann A."/>
            <person name="Guo C."/>
            <person name="Argimon S."/>
            <person name="Zhang W."/>
            <person name="Yang X."/>
            <person name="Jeffery I.B."/>
            <person name="Cooney J.C."/>
            <person name="Kagawa T.F."/>
            <person name="Liu W."/>
            <person name="Song Y."/>
            <person name="Salvetti E."/>
            <person name="Wrobel A."/>
            <person name="Rasinkangas P."/>
            <person name="Parkhill J."/>
            <person name="Rea M.C."/>
            <person name="O'Sullivan O."/>
            <person name="Ritari J."/>
            <person name="Douillard F.P."/>
            <person name="Paul Ross R."/>
            <person name="Yang R."/>
            <person name="Briner A.E."/>
            <person name="Felis G.E."/>
            <person name="de Vos W.M."/>
            <person name="Barrangou R."/>
            <person name="Klaenhammer T.R."/>
            <person name="Caufield P.W."/>
            <person name="Cui Y."/>
            <person name="Zhang H."/>
            <person name="O'Toole P.W."/>
        </authorList>
    </citation>
    <scope>NUCLEOTIDE SEQUENCE [LARGE SCALE GENOMIC DNA]</scope>
    <source>
        <strain evidence="10 11">DSM 12744</strain>
    </source>
</reference>
<dbReference type="PATRIC" id="fig|1423792.3.peg.238"/>
<keyword evidence="2" id="KW-0808">Transferase</keyword>
<dbReference type="GO" id="GO:0005524">
    <property type="term" value="F:ATP binding"/>
    <property type="evidence" value="ECO:0007669"/>
    <property type="project" value="UniProtKB-KW"/>
</dbReference>
<comment type="similarity">
    <text evidence="1">Belongs to the FGGY kinase family.</text>
</comment>
<evidence type="ECO:0000256" key="2">
    <source>
        <dbReference type="ARBA" id="ARBA00022679"/>
    </source>
</evidence>
<keyword evidence="11" id="KW-1185">Reference proteome</keyword>
<dbReference type="Pfam" id="PF00370">
    <property type="entry name" value="FGGY_N"/>
    <property type="match status" value="1"/>
</dbReference>
<accession>A0A0R1N9N3</accession>
<dbReference type="GO" id="GO:0005829">
    <property type="term" value="C:cytosol"/>
    <property type="evidence" value="ECO:0007669"/>
    <property type="project" value="TreeGrafter"/>
</dbReference>
<dbReference type="InterPro" id="IPR018484">
    <property type="entry name" value="FGGY_N"/>
</dbReference>
<feature type="domain" description="Carbohydrate kinase FGGY C-terminal" evidence="9">
    <location>
        <begin position="262"/>
        <end position="451"/>
    </location>
</feature>
<dbReference type="PANTHER" id="PTHR10196">
    <property type="entry name" value="SUGAR KINASE"/>
    <property type="match status" value="1"/>
</dbReference>
<dbReference type="InterPro" id="IPR013449">
    <property type="entry name" value="Rhamnulokinase"/>
</dbReference>
<dbReference type="STRING" id="1423792.FD09_GL000234"/>
<dbReference type="Proteomes" id="UP000051330">
    <property type="component" value="Unassembled WGS sequence"/>
</dbReference>
<dbReference type="InterPro" id="IPR043129">
    <property type="entry name" value="ATPase_NBD"/>
</dbReference>
<dbReference type="Gene3D" id="3.30.420.40">
    <property type="match status" value="2"/>
</dbReference>